<evidence type="ECO:0000313" key="1">
    <source>
        <dbReference type="EMBL" id="KRK90879.1"/>
    </source>
</evidence>
<gene>
    <name evidence="1" type="ORF">FC88_GL001569</name>
</gene>
<accession>A0ABR5P4E3</accession>
<dbReference type="Proteomes" id="UP000051379">
    <property type="component" value="Unassembled WGS sequence"/>
</dbReference>
<organism evidence="1 2">
    <name type="scientific">Companilactobacillus futsaii JCM 17355</name>
    <dbReference type="NCBI Taxonomy" id="1423818"/>
    <lineage>
        <taxon>Bacteria</taxon>
        <taxon>Bacillati</taxon>
        <taxon>Bacillota</taxon>
        <taxon>Bacilli</taxon>
        <taxon>Lactobacillales</taxon>
        <taxon>Lactobacillaceae</taxon>
        <taxon>Companilactobacillus</taxon>
    </lineage>
</organism>
<dbReference type="EMBL" id="AZDO01000139">
    <property type="protein sequence ID" value="KRK90879.1"/>
    <property type="molecule type" value="Genomic_DNA"/>
</dbReference>
<comment type="caution">
    <text evidence="1">The sequence shown here is derived from an EMBL/GenBank/DDBJ whole genome shotgun (WGS) entry which is preliminary data.</text>
</comment>
<name>A0ABR5P4E3_9LACO</name>
<evidence type="ECO:0000313" key="2">
    <source>
        <dbReference type="Proteomes" id="UP000051379"/>
    </source>
</evidence>
<sequence>MNLQYKLIFSFHYHKIKSDDEFLSINCIKEKIIMKKTLVTLLAAVSLMGGFATVATGCSNNSTQQAEQHSAKKITKSEIKNQVYTGVSKDNKDEYITFFTGKDKKTVQFVRVSKNGSKKVITDFKKAKIVMNKDNAKKFKIDGFRIIKEPDFNWKFTKVGKTTIKTSDGKQWKLYEGSHKDAVKSVQKNGK</sequence>
<proteinExistence type="predicted"/>
<evidence type="ECO:0008006" key="3">
    <source>
        <dbReference type="Google" id="ProtNLM"/>
    </source>
</evidence>
<keyword evidence="2" id="KW-1185">Reference proteome</keyword>
<protein>
    <recommendedName>
        <fullName evidence="3">Lipoprotein</fullName>
    </recommendedName>
</protein>
<reference evidence="1 2" key="1">
    <citation type="journal article" date="2015" name="Genome Announc.">
        <title>Expanding the biotechnology potential of lactobacilli through comparative genomics of 213 strains and associated genera.</title>
        <authorList>
            <person name="Sun Z."/>
            <person name="Harris H.M."/>
            <person name="McCann A."/>
            <person name="Guo C."/>
            <person name="Argimon S."/>
            <person name="Zhang W."/>
            <person name="Yang X."/>
            <person name="Jeffery I.B."/>
            <person name="Cooney J.C."/>
            <person name="Kagawa T.F."/>
            <person name="Liu W."/>
            <person name="Song Y."/>
            <person name="Salvetti E."/>
            <person name="Wrobel A."/>
            <person name="Rasinkangas P."/>
            <person name="Parkhill J."/>
            <person name="Rea M.C."/>
            <person name="O'Sullivan O."/>
            <person name="Ritari J."/>
            <person name="Douillard F.P."/>
            <person name="Paul Ross R."/>
            <person name="Yang R."/>
            <person name="Briner A.E."/>
            <person name="Felis G.E."/>
            <person name="de Vos W.M."/>
            <person name="Barrangou R."/>
            <person name="Klaenhammer T.R."/>
            <person name="Caufield P.W."/>
            <person name="Cui Y."/>
            <person name="Zhang H."/>
            <person name="O'Toole P.W."/>
        </authorList>
    </citation>
    <scope>NUCLEOTIDE SEQUENCE [LARGE SCALE GENOMIC DNA]</scope>
    <source>
        <strain evidence="1 2">JCM 17355</strain>
    </source>
</reference>